<protein>
    <submittedName>
        <fullName evidence="2">Uncharacterized protein</fullName>
    </submittedName>
</protein>
<feature type="chain" id="PRO_5035465582" evidence="1">
    <location>
        <begin position="17"/>
        <end position="112"/>
    </location>
</feature>
<dbReference type="AlphaFoldDB" id="A0A8K0WL26"/>
<sequence>MQLWHLFAILPLPAFATEYGRCTGSQATGNWGSHGICMDYRECNAEGGAYKSGACPNDPNEIRCCVIGFPPESSATNPCGGLSWCDWTTNGCSGSWRTGFCPGGSNFRCCLL</sequence>
<dbReference type="OrthoDB" id="2251794at2759"/>
<reference evidence="2" key="1">
    <citation type="journal article" date="2021" name="Nat. Commun.">
        <title>Genetic determinants of endophytism in the Arabidopsis root mycobiome.</title>
        <authorList>
            <person name="Mesny F."/>
            <person name="Miyauchi S."/>
            <person name="Thiergart T."/>
            <person name="Pickel B."/>
            <person name="Atanasova L."/>
            <person name="Karlsson M."/>
            <person name="Huettel B."/>
            <person name="Barry K.W."/>
            <person name="Haridas S."/>
            <person name="Chen C."/>
            <person name="Bauer D."/>
            <person name="Andreopoulos W."/>
            <person name="Pangilinan J."/>
            <person name="LaButti K."/>
            <person name="Riley R."/>
            <person name="Lipzen A."/>
            <person name="Clum A."/>
            <person name="Drula E."/>
            <person name="Henrissat B."/>
            <person name="Kohler A."/>
            <person name="Grigoriev I.V."/>
            <person name="Martin F.M."/>
            <person name="Hacquard S."/>
        </authorList>
    </citation>
    <scope>NUCLEOTIDE SEQUENCE</scope>
    <source>
        <strain evidence="2">MPI-CAGE-CH-0235</strain>
    </source>
</reference>
<gene>
    <name evidence="2" type="ORF">B0I35DRAFT_445999</name>
</gene>
<keyword evidence="3" id="KW-1185">Reference proteome</keyword>
<comment type="caution">
    <text evidence="2">The sequence shown here is derived from an EMBL/GenBank/DDBJ whole genome shotgun (WGS) entry which is preliminary data.</text>
</comment>
<evidence type="ECO:0000256" key="1">
    <source>
        <dbReference type="SAM" id="SignalP"/>
    </source>
</evidence>
<accession>A0A8K0WL26</accession>
<feature type="signal peptide" evidence="1">
    <location>
        <begin position="1"/>
        <end position="16"/>
    </location>
</feature>
<keyword evidence="1" id="KW-0732">Signal</keyword>
<dbReference type="Proteomes" id="UP000813444">
    <property type="component" value="Unassembled WGS sequence"/>
</dbReference>
<dbReference type="EMBL" id="JAGPNK010000027">
    <property type="protein sequence ID" value="KAH7303984.1"/>
    <property type="molecule type" value="Genomic_DNA"/>
</dbReference>
<organism evidence="2 3">
    <name type="scientific">Stachybotrys elegans</name>
    <dbReference type="NCBI Taxonomy" id="80388"/>
    <lineage>
        <taxon>Eukaryota</taxon>
        <taxon>Fungi</taxon>
        <taxon>Dikarya</taxon>
        <taxon>Ascomycota</taxon>
        <taxon>Pezizomycotina</taxon>
        <taxon>Sordariomycetes</taxon>
        <taxon>Hypocreomycetidae</taxon>
        <taxon>Hypocreales</taxon>
        <taxon>Stachybotryaceae</taxon>
        <taxon>Stachybotrys</taxon>
    </lineage>
</organism>
<proteinExistence type="predicted"/>
<name>A0A8K0WL26_9HYPO</name>
<evidence type="ECO:0000313" key="2">
    <source>
        <dbReference type="EMBL" id="KAH7303984.1"/>
    </source>
</evidence>
<evidence type="ECO:0000313" key="3">
    <source>
        <dbReference type="Proteomes" id="UP000813444"/>
    </source>
</evidence>